<evidence type="ECO:0000256" key="1">
    <source>
        <dbReference type="ARBA" id="ARBA00022801"/>
    </source>
</evidence>
<dbReference type="AlphaFoldDB" id="A0A3D9L9W2"/>
<keyword evidence="1" id="KW-0378">Hydrolase</keyword>
<dbReference type="Pfam" id="PF00857">
    <property type="entry name" value="Isochorismatase"/>
    <property type="match status" value="1"/>
</dbReference>
<dbReference type="EMBL" id="QREH01000001">
    <property type="protein sequence ID" value="REE02484.1"/>
    <property type="molecule type" value="Genomic_DNA"/>
</dbReference>
<dbReference type="InterPro" id="IPR036380">
    <property type="entry name" value="Isochorismatase-like_sf"/>
</dbReference>
<dbReference type="RefSeq" id="WP_115930754.1">
    <property type="nucleotide sequence ID" value="NZ_QREH01000001.1"/>
</dbReference>
<evidence type="ECO:0000313" key="3">
    <source>
        <dbReference type="EMBL" id="REE02484.1"/>
    </source>
</evidence>
<keyword evidence="4" id="KW-1185">Reference proteome</keyword>
<dbReference type="InterPro" id="IPR000868">
    <property type="entry name" value="Isochorismatase-like_dom"/>
</dbReference>
<dbReference type="SUPFAM" id="SSF52499">
    <property type="entry name" value="Isochorismatase-like hydrolases"/>
    <property type="match status" value="1"/>
</dbReference>
<evidence type="ECO:0000259" key="2">
    <source>
        <dbReference type="Pfam" id="PF00857"/>
    </source>
</evidence>
<dbReference type="Gene3D" id="3.40.50.850">
    <property type="entry name" value="Isochorismatase-like"/>
    <property type="match status" value="1"/>
</dbReference>
<comment type="caution">
    <text evidence="3">The sequence shown here is derived from an EMBL/GenBank/DDBJ whole genome shotgun (WGS) entry which is preliminary data.</text>
</comment>
<name>A0A3D9L9W2_9MICC</name>
<dbReference type="GO" id="GO:0016787">
    <property type="term" value="F:hydrolase activity"/>
    <property type="evidence" value="ECO:0007669"/>
    <property type="project" value="UniProtKB-KW"/>
</dbReference>
<evidence type="ECO:0000313" key="4">
    <source>
        <dbReference type="Proteomes" id="UP000256727"/>
    </source>
</evidence>
<gene>
    <name evidence="3" type="ORF">C8E99_0254</name>
</gene>
<dbReference type="PANTHER" id="PTHR43540">
    <property type="entry name" value="PEROXYUREIDOACRYLATE/UREIDOACRYLATE AMIDOHYDROLASE-RELATED"/>
    <property type="match status" value="1"/>
</dbReference>
<reference evidence="3 4" key="1">
    <citation type="submission" date="2018-07" db="EMBL/GenBank/DDBJ databases">
        <title>Sequencing the genomes of 1000 actinobacteria strains.</title>
        <authorList>
            <person name="Klenk H.-P."/>
        </authorList>
    </citation>
    <scope>NUCLEOTIDE SEQUENCE [LARGE SCALE GENOMIC DNA]</scope>
    <source>
        <strain evidence="3 4">DSM 14442</strain>
    </source>
</reference>
<dbReference type="Proteomes" id="UP000256727">
    <property type="component" value="Unassembled WGS sequence"/>
</dbReference>
<dbReference type="InterPro" id="IPR050272">
    <property type="entry name" value="Isochorismatase-like_hydrls"/>
</dbReference>
<dbReference type="PANTHER" id="PTHR43540:SF6">
    <property type="entry name" value="ISOCHORISMATASE-LIKE DOMAIN-CONTAINING PROTEIN"/>
    <property type="match status" value="1"/>
</dbReference>
<feature type="domain" description="Isochorismatase-like" evidence="2">
    <location>
        <begin position="7"/>
        <end position="183"/>
    </location>
</feature>
<dbReference type="OrthoDB" id="9794942at2"/>
<proteinExistence type="predicted"/>
<sequence length="216" mass="22466">MTTPRRALILIDVQNDYFDAEGPLAIQYPSREDSLANILSTLETADQTGMPVAVVQHEYPAGAPVFAAGSEGWKVHPAVEDAVGPDATWVTKSHASVFAGTGLTEWIREQEVDTITLVGYMTNNCVVGTAADSEPLGLAVEVLSDATGAVHLANEAGSVSAQQVHETLMVLLHSNFAAVATTQDWATAVAGGAVLPKSDLGSSAVQGRETQAPANA</sequence>
<protein>
    <submittedName>
        <fullName evidence="3">Nicotinamidase-related amidase</fullName>
    </submittedName>
</protein>
<organism evidence="3 4">
    <name type="scientific">Citricoccus muralis</name>
    <dbReference type="NCBI Taxonomy" id="169134"/>
    <lineage>
        <taxon>Bacteria</taxon>
        <taxon>Bacillati</taxon>
        <taxon>Actinomycetota</taxon>
        <taxon>Actinomycetes</taxon>
        <taxon>Micrococcales</taxon>
        <taxon>Micrococcaceae</taxon>
        <taxon>Citricoccus</taxon>
    </lineage>
</organism>
<accession>A0A3D9L9W2</accession>